<evidence type="ECO:0000256" key="5">
    <source>
        <dbReference type="ARBA" id="ARBA00023136"/>
    </source>
</evidence>
<keyword evidence="5 7" id="KW-0472">Membrane</keyword>
<reference evidence="8" key="1">
    <citation type="journal article" date="2018" name="PLoS Negl. Trop. Dis.">
        <title>Sialome diversity of ticks revealed by RNAseq of single tick salivary glands.</title>
        <authorList>
            <person name="Perner J."/>
            <person name="Kropackova S."/>
            <person name="Kopacek P."/>
            <person name="Ribeiro J.M."/>
        </authorList>
    </citation>
    <scope>NUCLEOTIDE SEQUENCE</scope>
    <source>
        <strain evidence="8">Siblings of single egg batch collected in Ceske Budejovice</strain>
        <tissue evidence="8">Salivary glands</tissue>
    </source>
</reference>
<feature type="transmembrane region" description="Helical" evidence="7">
    <location>
        <begin position="17"/>
        <end position="37"/>
    </location>
</feature>
<feature type="transmembrane region" description="Helical" evidence="7">
    <location>
        <begin position="49"/>
        <end position="69"/>
    </location>
</feature>
<dbReference type="PANTHER" id="PTHR19432">
    <property type="entry name" value="SUGAR TRANSPORTER"/>
    <property type="match status" value="1"/>
</dbReference>
<evidence type="ECO:0000256" key="2">
    <source>
        <dbReference type="ARBA" id="ARBA00022448"/>
    </source>
</evidence>
<dbReference type="GO" id="GO:0016020">
    <property type="term" value="C:membrane"/>
    <property type="evidence" value="ECO:0007669"/>
    <property type="project" value="UniProtKB-SubCell"/>
</dbReference>
<evidence type="ECO:0000256" key="6">
    <source>
        <dbReference type="ARBA" id="ARBA00038193"/>
    </source>
</evidence>
<dbReference type="SUPFAM" id="SSF103473">
    <property type="entry name" value="MFS general substrate transporter"/>
    <property type="match status" value="1"/>
</dbReference>
<protein>
    <submittedName>
        <fullName evidence="8">Putative membrane-associated transporter protein</fullName>
    </submittedName>
</protein>
<accession>A0A147BE49</accession>
<evidence type="ECO:0000256" key="7">
    <source>
        <dbReference type="SAM" id="Phobius"/>
    </source>
</evidence>
<feature type="transmembrane region" description="Helical" evidence="7">
    <location>
        <begin position="81"/>
        <end position="99"/>
    </location>
</feature>
<dbReference type="InterPro" id="IPR011701">
    <property type="entry name" value="MFS"/>
</dbReference>
<sequence>MAPVAGRRLCWTLSLNLVAFGAHLCACGCFVYLPPLLRRAEFSEQARAAVLGLGPLLCVLGVPLVGSWSDACTSRLGRRRPFLLGIGALLALSLAGVAYGESLRNVMGANAHRAILATSTVLLDFASQALLNPCQALVCDLVPDVDFGFAVYSFALSLGGVLGYLLSGLDWTNTALGQAGQERAVFLLLLSVFTACLALNLLVAGEKPAARTDEYVVLSQANDHDVLVERPMDRLLVVGACDANGGLCLTPDVPVRKKSQESPGRHPNGLVQHLRKTHWHKMSTKDVVRTALSAALLFVCNAFCNVFITFPSWLASCLRLGVLTSVPGPLRTLFVFQLLAWMAVMSHYVYFTDFTGEVLFHGRPEQTASPADRLLYDRGVRAGSWGLLVHCVASSVYSLCFQWRLTARLGQRVGLYTAMGSFALALPGLLLFTNVGALLTLSAITGLASAALDSIPYVLACFYCANKQDYFEGAKHQPGVGQCLAVLDTAEYLAQVLLSMFMGYTIYATGTVASYVCVSTFCAVAACYACSRVACPPRTKNVGLYP</sequence>
<evidence type="ECO:0000256" key="3">
    <source>
        <dbReference type="ARBA" id="ARBA00022692"/>
    </source>
</evidence>
<feature type="transmembrane region" description="Helical" evidence="7">
    <location>
        <begin position="184"/>
        <end position="203"/>
    </location>
</feature>
<proteinExistence type="inferred from homology"/>
<keyword evidence="2" id="KW-0813">Transport</keyword>
<comment type="similarity">
    <text evidence="6">Belongs to the glycoside-pentoside-hexuronide (GPH) cation symporter transporter (TC 2.A.2) family.</text>
</comment>
<dbReference type="EMBL" id="GEGO01006344">
    <property type="protein sequence ID" value="JAR89060.1"/>
    <property type="molecule type" value="Transcribed_RNA"/>
</dbReference>
<dbReference type="PANTHER" id="PTHR19432:SF37">
    <property type="entry name" value="SOLUTE CARRIER FAMILY 45 MEMBER 3"/>
    <property type="match status" value="1"/>
</dbReference>
<comment type="subcellular location">
    <subcellularLocation>
        <location evidence="1">Membrane</location>
        <topology evidence="1">Multi-pass membrane protein</topology>
    </subcellularLocation>
</comment>
<dbReference type="Pfam" id="PF07690">
    <property type="entry name" value="MFS_1"/>
    <property type="match status" value="1"/>
</dbReference>
<feature type="transmembrane region" description="Helical" evidence="7">
    <location>
        <begin position="151"/>
        <end position="172"/>
    </location>
</feature>
<dbReference type="InterPro" id="IPR036259">
    <property type="entry name" value="MFS_trans_sf"/>
</dbReference>
<feature type="transmembrane region" description="Helical" evidence="7">
    <location>
        <begin position="111"/>
        <end position="131"/>
    </location>
</feature>
<keyword evidence="3 7" id="KW-0812">Transmembrane</keyword>
<feature type="transmembrane region" description="Helical" evidence="7">
    <location>
        <begin position="330"/>
        <end position="350"/>
    </location>
</feature>
<name>A0A147BE49_IXORI</name>
<evidence type="ECO:0000256" key="1">
    <source>
        <dbReference type="ARBA" id="ARBA00004141"/>
    </source>
</evidence>
<evidence type="ECO:0000256" key="4">
    <source>
        <dbReference type="ARBA" id="ARBA00022989"/>
    </source>
</evidence>
<organism evidence="8">
    <name type="scientific">Ixodes ricinus</name>
    <name type="common">Common tick</name>
    <name type="synonym">Acarus ricinus</name>
    <dbReference type="NCBI Taxonomy" id="34613"/>
    <lineage>
        <taxon>Eukaryota</taxon>
        <taxon>Metazoa</taxon>
        <taxon>Ecdysozoa</taxon>
        <taxon>Arthropoda</taxon>
        <taxon>Chelicerata</taxon>
        <taxon>Arachnida</taxon>
        <taxon>Acari</taxon>
        <taxon>Parasitiformes</taxon>
        <taxon>Ixodida</taxon>
        <taxon>Ixodoidea</taxon>
        <taxon>Ixodidae</taxon>
        <taxon>Ixodinae</taxon>
        <taxon>Ixodes</taxon>
    </lineage>
</organism>
<keyword evidence="4 7" id="KW-1133">Transmembrane helix</keyword>
<dbReference type="AlphaFoldDB" id="A0A147BE49"/>
<dbReference type="GO" id="GO:0008506">
    <property type="term" value="F:sucrose:proton symporter activity"/>
    <property type="evidence" value="ECO:0007669"/>
    <property type="project" value="TreeGrafter"/>
</dbReference>
<feature type="transmembrane region" description="Helical" evidence="7">
    <location>
        <begin position="512"/>
        <end position="530"/>
    </location>
</feature>
<dbReference type="Gene3D" id="1.20.1250.20">
    <property type="entry name" value="MFS general substrate transporter like domains"/>
    <property type="match status" value="1"/>
</dbReference>
<evidence type="ECO:0000313" key="8">
    <source>
        <dbReference type="EMBL" id="JAR89060.1"/>
    </source>
</evidence>
<feature type="transmembrane region" description="Helical" evidence="7">
    <location>
        <begin position="291"/>
        <end position="318"/>
    </location>
</feature>